<dbReference type="GO" id="GO:0019882">
    <property type="term" value="P:antigen processing and presentation"/>
    <property type="evidence" value="ECO:0007669"/>
    <property type="project" value="InterPro"/>
</dbReference>
<protein>
    <submittedName>
        <fullName evidence="3">HB2L protein</fullName>
    </submittedName>
</protein>
<proteinExistence type="predicted"/>
<dbReference type="Gene3D" id="3.10.320.10">
    <property type="entry name" value="Class II Histocompatibility Antigen, M Beta Chain, Chain B, domain 1"/>
    <property type="match status" value="1"/>
</dbReference>
<evidence type="ECO:0000256" key="1">
    <source>
        <dbReference type="ARBA" id="ARBA00023180"/>
    </source>
</evidence>
<evidence type="ECO:0000259" key="2">
    <source>
        <dbReference type="SMART" id="SM00921"/>
    </source>
</evidence>
<dbReference type="GO" id="GO:0042613">
    <property type="term" value="C:MHC class II protein complex"/>
    <property type="evidence" value="ECO:0007669"/>
    <property type="project" value="InterPro"/>
</dbReference>
<dbReference type="AlphaFoldDB" id="A0A7K9J126"/>
<dbReference type="Pfam" id="PF00969">
    <property type="entry name" value="MHC_II_beta"/>
    <property type="match status" value="1"/>
</dbReference>
<dbReference type="InterPro" id="IPR014745">
    <property type="entry name" value="MHC_II_a/b_N"/>
</dbReference>
<evidence type="ECO:0000313" key="3">
    <source>
        <dbReference type="EMBL" id="NXH31305.1"/>
    </source>
</evidence>
<dbReference type="InterPro" id="IPR000353">
    <property type="entry name" value="MHC_II_b_N"/>
</dbReference>
<feature type="non-terminal residue" evidence="3">
    <location>
        <position position="98"/>
    </location>
</feature>
<dbReference type="SUPFAM" id="SSF54452">
    <property type="entry name" value="MHC antigen-recognition domain"/>
    <property type="match status" value="1"/>
</dbReference>
<sequence length="98" mass="11231">ARGASRDLCPAHTGVFQEMVKSECHCINGTERVGFMQHREQQLHFDSDVGLFVGDTPYGEKQAQYWNSHAERLGYKRPLADRLCRHNYEIVAPLLADR</sequence>
<organism evidence="3 4">
    <name type="scientific">Myiagra hebetior</name>
    <dbReference type="NCBI Taxonomy" id="381031"/>
    <lineage>
        <taxon>Eukaryota</taxon>
        <taxon>Metazoa</taxon>
        <taxon>Chordata</taxon>
        <taxon>Craniata</taxon>
        <taxon>Vertebrata</taxon>
        <taxon>Euteleostomi</taxon>
        <taxon>Archelosauria</taxon>
        <taxon>Archosauria</taxon>
        <taxon>Dinosauria</taxon>
        <taxon>Saurischia</taxon>
        <taxon>Theropoda</taxon>
        <taxon>Coelurosauria</taxon>
        <taxon>Aves</taxon>
        <taxon>Neognathae</taxon>
        <taxon>Neoaves</taxon>
        <taxon>Telluraves</taxon>
        <taxon>Australaves</taxon>
        <taxon>Passeriformes</taxon>
        <taxon>Corvoidea</taxon>
        <taxon>Monarchidae</taxon>
        <taxon>Myiagra</taxon>
    </lineage>
</organism>
<accession>A0A7K9J126</accession>
<dbReference type="EMBL" id="VWZQ01007777">
    <property type="protein sequence ID" value="NXH31305.1"/>
    <property type="molecule type" value="Genomic_DNA"/>
</dbReference>
<evidence type="ECO:0000313" key="4">
    <source>
        <dbReference type="Proteomes" id="UP000534930"/>
    </source>
</evidence>
<dbReference type="InterPro" id="IPR011162">
    <property type="entry name" value="MHC_I/II-like_Ag-recog"/>
</dbReference>
<comment type="caution">
    <text evidence="3">The sequence shown here is derived from an EMBL/GenBank/DDBJ whole genome shotgun (WGS) entry which is preliminary data.</text>
</comment>
<dbReference type="GO" id="GO:0006955">
    <property type="term" value="P:immune response"/>
    <property type="evidence" value="ECO:0007669"/>
    <property type="project" value="InterPro"/>
</dbReference>
<gene>
    <name evidence="3" type="primary">Hb2l_2</name>
    <name evidence="3" type="ORF">MYIHEB_R15314</name>
</gene>
<name>A0A7K9J126_9CORV</name>
<reference evidence="3 4" key="1">
    <citation type="submission" date="2019-09" db="EMBL/GenBank/DDBJ databases">
        <title>Bird 10,000 Genomes (B10K) Project - Family phase.</title>
        <authorList>
            <person name="Zhang G."/>
        </authorList>
    </citation>
    <scope>NUCLEOTIDE SEQUENCE [LARGE SCALE GENOMIC DNA]</scope>
    <source>
        <strain evidence="3">B10K-DU-001-33</strain>
        <tissue evidence="3">Muscle</tissue>
    </source>
</reference>
<keyword evidence="4" id="KW-1185">Reference proteome</keyword>
<dbReference type="SMART" id="SM00921">
    <property type="entry name" value="MHC_II_beta"/>
    <property type="match status" value="1"/>
</dbReference>
<feature type="domain" description="MHC class II beta chain N-terminal" evidence="2">
    <location>
        <begin position="22"/>
        <end position="92"/>
    </location>
</feature>
<keyword evidence="1" id="KW-0325">Glycoprotein</keyword>
<feature type="non-terminal residue" evidence="3">
    <location>
        <position position="1"/>
    </location>
</feature>
<dbReference type="Proteomes" id="UP000534930">
    <property type="component" value="Unassembled WGS sequence"/>
</dbReference>